<evidence type="ECO:0000313" key="13">
    <source>
        <dbReference type="EMBL" id="KAL2919835.1"/>
    </source>
</evidence>
<dbReference type="InterPro" id="IPR041723">
    <property type="entry name" value="CCT"/>
</dbReference>
<evidence type="ECO:0000256" key="8">
    <source>
        <dbReference type="ARBA" id="ARBA00023264"/>
    </source>
</evidence>
<keyword evidence="5 13" id="KW-0548">Nucleotidyltransferase</keyword>
<dbReference type="InterPro" id="IPR004821">
    <property type="entry name" value="Cyt_trans-like"/>
</dbReference>
<sequence length="347" mass="38972">MAAPRKPVRIWVDGCFDGMHYGHANALRQAKLMGDVLVVGVHSDAEIERNKGPTVMREDERYAAVRACKWVDEVVEDAPYLTRVEFLDKYDCDFCVHGDDVTTMADGSDCYHEVKAAGRYRECKRTEGISTTDLVERMLFLKNNPLLAGSSLDYKRPQAFAVHDTEEKLRLFANNRKPQVGVDRIVYVGGAFDMFHPGHIEFLKGARQQGTFLIAGIYSDENVSLTRHSKYPIMNLHERALSVLACRYVDDIVLDAPVAPTLDFLEQHHIDVVCNTTFASAASPDQDVFRAAKDAGKYCEIENPVPHASSDAIVTRILDNHLKYEERNRRKAAKAALEAQLEAASRQ</sequence>
<protein>
    <recommendedName>
        <fullName evidence="10">ethanolamine-phosphate cytidylyltransferase</fullName>
        <ecNumber evidence="10">2.7.7.14</ecNumber>
    </recommendedName>
    <alternativeName>
        <fullName evidence="11">CTP:phosphoethanolamine cytidylyltransferase</fullName>
    </alternativeName>
</protein>
<dbReference type="CDD" id="cd02174">
    <property type="entry name" value="CCT"/>
    <property type="match status" value="1"/>
</dbReference>
<dbReference type="Proteomes" id="UP001527925">
    <property type="component" value="Unassembled WGS sequence"/>
</dbReference>
<dbReference type="Gene3D" id="3.40.50.620">
    <property type="entry name" value="HUPs"/>
    <property type="match status" value="2"/>
</dbReference>
<reference evidence="13 14" key="1">
    <citation type="submission" date="2023-09" db="EMBL/GenBank/DDBJ databases">
        <title>Pangenome analysis of Batrachochytrium dendrobatidis and related Chytrids.</title>
        <authorList>
            <person name="Yacoub M.N."/>
            <person name="Stajich J.E."/>
            <person name="James T.Y."/>
        </authorList>
    </citation>
    <scope>NUCLEOTIDE SEQUENCE [LARGE SCALE GENOMIC DNA]</scope>
    <source>
        <strain evidence="13 14">JEL0888</strain>
    </source>
</reference>
<evidence type="ECO:0000256" key="2">
    <source>
        <dbReference type="ARBA" id="ARBA00010101"/>
    </source>
</evidence>
<evidence type="ECO:0000313" key="14">
    <source>
        <dbReference type="Proteomes" id="UP001527925"/>
    </source>
</evidence>
<dbReference type="GO" id="GO:0004306">
    <property type="term" value="F:ethanolamine-phosphate cytidylyltransferase activity"/>
    <property type="evidence" value="ECO:0007669"/>
    <property type="project" value="UniProtKB-EC"/>
</dbReference>
<accession>A0ABR4NJX2</accession>
<dbReference type="EC" id="2.7.7.14" evidence="10"/>
<dbReference type="PANTHER" id="PTHR45780:SF2">
    <property type="entry name" value="ETHANOLAMINE-PHOSPHATE CYTIDYLYLTRANSFERASE"/>
    <property type="match status" value="1"/>
</dbReference>
<keyword evidence="6" id="KW-0443">Lipid metabolism</keyword>
<organism evidence="13 14">
    <name type="scientific">Polyrhizophydium stewartii</name>
    <dbReference type="NCBI Taxonomy" id="2732419"/>
    <lineage>
        <taxon>Eukaryota</taxon>
        <taxon>Fungi</taxon>
        <taxon>Fungi incertae sedis</taxon>
        <taxon>Chytridiomycota</taxon>
        <taxon>Chytridiomycota incertae sedis</taxon>
        <taxon>Chytridiomycetes</taxon>
        <taxon>Rhizophydiales</taxon>
        <taxon>Rhizophydiales incertae sedis</taxon>
        <taxon>Polyrhizophydium</taxon>
    </lineage>
</organism>
<dbReference type="Pfam" id="PF01467">
    <property type="entry name" value="CTP_transf_like"/>
    <property type="match status" value="2"/>
</dbReference>
<dbReference type="PANTHER" id="PTHR45780">
    <property type="entry name" value="ETHANOLAMINE-PHOSPHATE CYTIDYLYLTRANSFERASE"/>
    <property type="match status" value="1"/>
</dbReference>
<comment type="caution">
    <text evidence="13">The sequence shown here is derived from an EMBL/GenBank/DDBJ whole genome shotgun (WGS) entry which is preliminary data.</text>
</comment>
<keyword evidence="14" id="KW-1185">Reference proteome</keyword>
<dbReference type="EMBL" id="JADGIZ020000002">
    <property type="protein sequence ID" value="KAL2919835.1"/>
    <property type="molecule type" value="Genomic_DNA"/>
</dbReference>
<evidence type="ECO:0000256" key="3">
    <source>
        <dbReference type="ARBA" id="ARBA00022516"/>
    </source>
</evidence>
<evidence type="ECO:0000256" key="7">
    <source>
        <dbReference type="ARBA" id="ARBA00023209"/>
    </source>
</evidence>
<dbReference type="InterPro" id="IPR014729">
    <property type="entry name" value="Rossmann-like_a/b/a_fold"/>
</dbReference>
<dbReference type="NCBIfam" id="TIGR00125">
    <property type="entry name" value="cyt_tran_rel"/>
    <property type="match status" value="2"/>
</dbReference>
<keyword evidence="4 13" id="KW-0808">Transferase</keyword>
<dbReference type="SUPFAM" id="SSF52374">
    <property type="entry name" value="Nucleotidylyl transferase"/>
    <property type="match status" value="2"/>
</dbReference>
<evidence type="ECO:0000256" key="6">
    <source>
        <dbReference type="ARBA" id="ARBA00023098"/>
    </source>
</evidence>
<keyword evidence="8" id="KW-1208">Phospholipid metabolism</keyword>
<feature type="domain" description="Cytidyltransferase-like" evidence="12">
    <location>
        <begin position="187"/>
        <end position="273"/>
    </location>
</feature>
<evidence type="ECO:0000256" key="9">
    <source>
        <dbReference type="ARBA" id="ARBA00024191"/>
    </source>
</evidence>
<evidence type="ECO:0000256" key="4">
    <source>
        <dbReference type="ARBA" id="ARBA00022679"/>
    </source>
</evidence>
<feature type="domain" description="Cytidyltransferase-like" evidence="12">
    <location>
        <begin position="12"/>
        <end position="137"/>
    </location>
</feature>
<dbReference type="InterPro" id="IPR044608">
    <property type="entry name" value="Ect1/PCYT2"/>
</dbReference>
<name>A0ABR4NJX2_9FUNG</name>
<comment type="pathway">
    <text evidence="1">Lipid metabolism.</text>
</comment>
<comment type="pathway">
    <text evidence="9">Phospholipid metabolism; phosphatidylethanolamine biosynthesis; phosphatidylethanolamine from ethanolamine: step 2/3.</text>
</comment>
<evidence type="ECO:0000256" key="10">
    <source>
        <dbReference type="ARBA" id="ARBA00024221"/>
    </source>
</evidence>
<evidence type="ECO:0000256" key="5">
    <source>
        <dbReference type="ARBA" id="ARBA00022695"/>
    </source>
</evidence>
<keyword evidence="7" id="KW-0594">Phospholipid biosynthesis</keyword>
<proteinExistence type="inferred from homology"/>
<evidence type="ECO:0000256" key="11">
    <source>
        <dbReference type="ARBA" id="ARBA00031473"/>
    </source>
</evidence>
<gene>
    <name evidence="13" type="primary">MUQ1</name>
    <name evidence="13" type="ORF">HK105_200752</name>
</gene>
<keyword evidence="3" id="KW-0444">Lipid biosynthesis</keyword>
<evidence type="ECO:0000256" key="1">
    <source>
        <dbReference type="ARBA" id="ARBA00005189"/>
    </source>
</evidence>
<comment type="similarity">
    <text evidence="2">Belongs to the cytidylyltransferase family.</text>
</comment>
<evidence type="ECO:0000259" key="12">
    <source>
        <dbReference type="Pfam" id="PF01467"/>
    </source>
</evidence>